<proteinExistence type="predicted"/>
<dbReference type="Proteomes" id="UP000256856">
    <property type="component" value="Chromosome"/>
</dbReference>
<accession>A0A346DZJ3</accession>
<keyword evidence="4" id="KW-0812">Transmembrane</keyword>
<reference evidence="6 7" key="1">
    <citation type="submission" date="2018-03" db="EMBL/GenBank/DDBJ databases">
        <title>A parallel universe: an anciently diverged bacterial symbiosis in a Hawaiian planthopper (Hemiptera: Cixiidae) reveals rearranged nutritional responsibilities.</title>
        <authorList>
            <person name="Bennett G."/>
            <person name="Mao M."/>
        </authorList>
    </citation>
    <scope>NUCLEOTIDE SEQUENCE [LARGE SCALE GENOMIC DNA]</scope>
    <source>
        <strain evidence="6 7">OLIH</strain>
    </source>
</reference>
<gene>
    <name evidence="6" type="ORF">C9I82_177</name>
</gene>
<dbReference type="PANTHER" id="PTHR33705">
    <property type="entry name" value="PHOSPHOCARRIER PROTEIN HPR"/>
    <property type="match status" value="1"/>
</dbReference>
<dbReference type="GO" id="GO:0016740">
    <property type="term" value="F:transferase activity"/>
    <property type="evidence" value="ECO:0007669"/>
    <property type="project" value="UniProtKB-KW"/>
</dbReference>
<keyword evidence="4" id="KW-1133">Transmembrane helix</keyword>
<dbReference type="PROSITE" id="PS00589">
    <property type="entry name" value="PTS_HPR_SER"/>
    <property type="match status" value="1"/>
</dbReference>
<dbReference type="NCBIfam" id="TIGR01003">
    <property type="entry name" value="PTS_HPr_family"/>
    <property type="match status" value="1"/>
</dbReference>
<dbReference type="KEGG" id="ppet:C9I82_177"/>
<dbReference type="InterPro" id="IPR002114">
    <property type="entry name" value="PTS_HPr_Ser_P_site"/>
</dbReference>
<feature type="transmembrane region" description="Helical" evidence="4">
    <location>
        <begin position="12"/>
        <end position="29"/>
    </location>
</feature>
<evidence type="ECO:0000313" key="7">
    <source>
        <dbReference type="Proteomes" id="UP000256856"/>
    </source>
</evidence>
<feature type="domain" description="HPr" evidence="5">
    <location>
        <begin position="35"/>
        <end position="119"/>
    </location>
</feature>
<organism evidence="6 7">
    <name type="scientific">Candidatus Purcelliella pentastirinorum</name>
    <dbReference type="NCBI Taxonomy" id="472834"/>
    <lineage>
        <taxon>Bacteria</taxon>
        <taxon>Pseudomonadati</taxon>
        <taxon>Pseudomonadota</taxon>
        <taxon>Gammaproteobacteria</taxon>
        <taxon>Enterobacterales</taxon>
        <taxon>Enterobacteriaceae</taxon>
        <taxon>Candidatus Purcelliella</taxon>
    </lineage>
</organism>
<dbReference type="PRINTS" id="PR00107">
    <property type="entry name" value="PHOSPHOCPHPR"/>
</dbReference>
<evidence type="ECO:0000259" key="5">
    <source>
        <dbReference type="PROSITE" id="PS51350"/>
    </source>
</evidence>
<dbReference type="EMBL" id="CP028374">
    <property type="protein sequence ID" value="AXN02148.1"/>
    <property type="molecule type" value="Genomic_DNA"/>
</dbReference>
<dbReference type="InterPro" id="IPR035895">
    <property type="entry name" value="HPr-like_sf"/>
</dbReference>
<dbReference type="CDD" id="cd00367">
    <property type="entry name" value="PTS-HPr_like"/>
    <property type="match status" value="1"/>
</dbReference>
<keyword evidence="3" id="KW-0813">Transport</keyword>
<name>A0A346DZJ3_9ENTR</name>
<evidence type="ECO:0000313" key="6">
    <source>
        <dbReference type="EMBL" id="AXN02148.1"/>
    </source>
</evidence>
<protein>
    <recommendedName>
        <fullName evidence="2">Phosphocarrier protein HPr</fullName>
    </recommendedName>
</protein>
<evidence type="ECO:0000256" key="2">
    <source>
        <dbReference type="ARBA" id="ARBA00020422"/>
    </source>
</evidence>
<dbReference type="PROSITE" id="PS51350">
    <property type="entry name" value="PTS_HPR_DOM"/>
    <property type="match status" value="1"/>
</dbReference>
<keyword evidence="3" id="KW-0762">Sugar transport</keyword>
<dbReference type="PANTHER" id="PTHR33705:SF1">
    <property type="entry name" value="PHOSPHOCARRIER PROTEIN HPR"/>
    <property type="match status" value="1"/>
</dbReference>
<dbReference type="Pfam" id="PF00381">
    <property type="entry name" value="PTS-HPr"/>
    <property type="match status" value="1"/>
</dbReference>
<keyword evidence="6" id="KW-0808">Transferase</keyword>
<evidence type="ECO:0000256" key="3">
    <source>
        <dbReference type="ARBA" id="ARBA00022597"/>
    </source>
</evidence>
<dbReference type="SUPFAM" id="SSF55594">
    <property type="entry name" value="HPr-like"/>
    <property type="match status" value="1"/>
</dbReference>
<comment type="function">
    <text evidence="1">General (non sugar-specific) component of the phosphoenolpyruvate-dependent sugar phosphotransferase system (sugar PTS). This major carbohydrate active-transport system catalyzes the phosphorylation of incoming sugar substrates concomitantly with their translocation across the cell membrane. The phosphoryl group from phosphoenolpyruvate (PEP) is transferred to the phosphoryl carrier protein HPr by enzyme I. Phospho-HPr then transfers it to the PTS EIIA domain.</text>
</comment>
<sequence>MFFFISSILNFNLFKNTYICFLLLLILIFNGENKMFQQNVTIKAIHGLHIRPAAKFVKEAKKFVSNITVIFNSKSVNAKSLFKLQTIGLSHGSIVTICADGKDEREAVDHLAKILSELQ</sequence>
<dbReference type="InterPro" id="IPR000032">
    <property type="entry name" value="HPr-like"/>
</dbReference>
<evidence type="ECO:0000256" key="1">
    <source>
        <dbReference type="ARBA" id="ARBA00003681"/>
    </source>
</evidence>
<dbReference type="Gene3D" id="3.30.1340.10">
    <property type="entry name" value="HPr-like"/>
    <property type="match status" value="1"/>
</dbReference>
<keyword evidence="7" id="KW-1185">Reference proteome</keyword>
<dbReference type="AlphaFoldDB" id="A0A346DZJ3"/>
<evidence type="ECO:0000256" key="4">
    <source>
        <dbReference type="SAM" id="Phobius"/>
    </source>
</evidence>
<keyword evidence="4" id="KW-0472">Membrane</keyword>
<dbReference type="InterPro" id="IPR050399">
    <property type="entry name" value="HPr"/>
</dbReference>